<evidence type="ECO:0000256" key="1">
    <source>
        <dbReference type="ARBA" id="ARBA00006479"/>
    </source>
</evidence>
<evidence type="ECO:0000313" key="3">
    <source>
        <dbReference type="Proteomes" id="UP001144256"/>
    </source>
</evidence>
<proteinExistence type="inferred from homology"/>
<comment type="caution">
    <text evidence="2">The sequence shown here is derived from an EMBL/GenBank/DDBJ whole genome shotgun (WGS) entry which is preliminary data.</text>
</comment>
<dbReference type="InterPro" id="IPR049874">
    <property type="entry name" value="ROK_cs"/>
</dbReference>
<keyword evidence="2" id="KW-0418">Kinase</keyword>
<reference evidence="2" key="1">
    <citation type="submission" date="2022-06" db="EMBL/GenBank/DDBJ databases">
        <title>Vallitalea longa sp. nov., an anaerobic bacterium isolated from marine sediment.</title>
        <authorList>
            <person name="Hirano S."/>
            <person name="Terahara T."/>
            <person name="Mori K."/>
            <person name="Hamada M."/>
            <person name="Matsumoto R."/>
            <person name="Kobayashi T."/>
        </authorList>
    </citation>
    <scope>NUCLEOTIDE SEQUENCE</scope>
    <source>
        <strain evidence="2">SH18-1</strain>
    </source>
</reference>
<gene>
    <name evidence="2" type="ORF">SH1V18_24320</name>
</gene>
<dbReference type="EMBL" id="BRLB01000006">
    <property type="protein sequence ID" value="GKX29952.1"/>
    <property type="molecule type" value="Genomic_DNA"/>
</dbReference>
<dbReference type="PANTHER" id="PTHR18964">
    <property type="entry name" value="ROK (REPRESSOR, ORF, KINASE) FAMILY"/>
    <property type="match status" value="1"/>
</dbReference>
<dbReference type="AlphaFoldDB" id="A0A9W5YAL0"/>
<dbReference type="CDD" id="cd24068">
    <property type="entry name" value="ASKHA_NBD_ROK_FnNanK-like"/>
    <property type="match status" value="1"/>
</dbReference>
<dbReference type="PANTHER" id="PTHR18964:SF149">
    <property type="entry name" value="BIFUNCTIONAL UDP-N-ACETYLGLUCOSAMINE 2-EPIMERASE_N-ACETYLMANNOSAMINE KINASE"/>
    <property type="match status" value="1"/>
</dbReference>
<dbReference type="SUPFAM" id="SSF53067">
    <property type="entry name" value="Actin-like ATPase domain"/>
    <property type="match status" value="1"/>
</dbReference>
<dbReference type="GO" id="GO:0016301">
    <property type="term" value="F:kinase activity"/>
    <property type="evidence" value="ECO:0007669"/>
    <property type="project" value="UniProtKB-KW"/>
</dbReference>
<keyword evidence="3" id="KW-1185">Reference proteome</keyword>
<dbReference type="Pfam" id="PF00480">
    <property type="entry name" value="ROK"/>
    <property type="match status" value="1"/>
</dbReference>
<accession>A0A9W5YAL0</accession>
<dbReference type="PROSITE" id="PS01125">
    <property type="entry name" value="ROK"/>
    <property type="match status" value="1"/>
</dbReference>
<comment type="similarity">
    <text evidence="1">Belongs to the ROK (NagC/XylR) family.</text>
</comment>
<protein>
    <submittedName>
        <fullName evidence="2">N-acylmannosamine kinase</fullName>
    </submittedName>
</protein>
<keyword evidence="2" id="KW-0808">Transferase</keyword>
<dbReference type="InterPro" id="IPR043129">
    <property type="entry name" value="ATPase_NBD"/>
</dbReference>
<dbReference type="InterPro" id="IPR000600">
    <property type="entry name" value="ROK"/>
</dbReference>
<dbReference type="Proteomes" id="UP001144256">
    <property type="component" value="Unassembled WGS sequence"/>
</dbReference>
<sequence length="293" mass="31812">MKKVIGIDIGGTKILGGLINEKGTLIESIKVPTNALCGRDAIINSIFSIINKLMDKEVKGIGVGSAGRINYNKGIVDYATDNLPGWTNLNIKKTVETKYKIPVIADNDVNTAVLGEHWIGSALGYKNIIMITLGTGVGGAVICDNKLVRGKHFSTGEIGHTVIYPDGIECNCGKKGCLEQYVSGNGITKRYNKMIGGNKVNKAEEVFELYIKEDNIANLVVNEAIKTLAIAINNLRNILDPEIFIIGGGLINSKEIWWDSFILQIDKDIKINSALLSNKATMYGAAKLILKYL</sequence>
<dbReference type="Gene3D" id="3.30.420.40">
    <property type="match status" value="2"/>
</dbReference>
<organism evidence="2 3">
    <name type="scientific">Vallitalea longa</name>
    <dbReference type="NCBI Taxonomy" id="2936439"/>
    <lineage>
        <taxon>Bacteria</taxon>
        <taxon>Bacillati</taxon>
        <taxon>Bacillota</taxon>
        <taxon>Clostridia</taxon>
        <taxon>Lachnospirales</taxon>
        <taxon>Vallitaleaceae</taxon>
        <taxon>Vallitalea</taxon>
    </lineage>
</organism>
<name>A0A9W5YAL0_9FIRM</name>
<evidence type="ECO:0000313" key="2">
    <source>
        <dbReference type="EMBL" id="GKX29952.1"/>
    </source>
</evidence>
<dbReference type="RefSeq" id="WP_281815735.1">
    <property type="nucleotide sequence ID" value="NZ_BRLB01000006.1"/>
</dbReference>